<gene>
    <name evidence="2" type="ORF">CFOL_v3_12440</name>
</gene>
<keyword evidence="3" id="KW-1185">Reference proteome</keyword>
<feature type="region of interest" description="Disordered" evidence="1">
    <location>
        <begin position="95"/>
        <end position="114"/>
    </location>
</feature>
<sequence length="130" mass="13952">MAEEVKSVLGMGSLSSCTEKIMEESFCKERTAEESAGMNQITQAEYEDEEHIRYNAAELTEQGQRIIVARGGEGGSGNVASPNISKNCKMMKSGSNRDGSFGIESNDDQSSLTAGLPGSEVVLILELEHC</sequence>
<dbReference type="EMBL" id="BDDD01000670">
    <property type="protein sequence ID" value="GAV68937.1"/>
    <property type="molecule type" value="Genomic_DNA"/>
</dbReference>
<reference evidence="3" key="1">
    <citation type="submission" date="2016-04" db="EMBL/GenBank/DDBJ databases">
        <title>Cephalotus genome sequencing.</title>
        <authorList>
            <person name="Fukushima K."/>
            <person name="Hasebe M."/>
            <person name="Fang X."/>
        </authorList>
    </citation>
    <scope>NUCLEOTIDE SEQUENCE [LARGE SCALE GENOMIC DNA]</scope>
    <source>
        <strain evidence="3">cv. St1</strain>
    </source>
</reference>
<dbReference type="AlphaFoldDB" id="A0A1Q3BLN5"/>
<evidence type="ECO:0000256" key="1">
    <source>
        <dbReference type="SAM" id="MobiDB-lite"/>
    </source>
</evidence>
<proteinExistence type="predicted"/>
<dbReference type="STRING" id="3775.A0A1Q3BLN5"/>
<protein>
    <submittedName>
        <fullName evidence="2">Uncharacterized protein</fullName>
    </submittedName>
</protein>
<organism evidence="2 3">
    <name type="scientific">Cephalotus follicularis</name>
    <name type="common">Albany pitcher plant</name>
    <dbReference type="NCBI Taxonomy" id="3775"/>
    <lineage>
        <taxon>Eukaryota</taxon>
        <taxon>Viridiplantae</taxon>
        <taxon>Streptophyta</taxon>
        <taxon>Embryophyta</taxon>
        <taxon>Tracheophyta</taxon>
        <taxon>Spermatophyta</taxon>
        <taxon>Magnoliopsida</taxon>
        <taxon>eudicotyledons</taxon>
        <taxon>Gunneridae</taxon>
        <taxon>Pentapetalae</taxon>
        <taxon>rosids</taxon>
        <taxon>fabids</taxon>
        <taxon>Oxalidales</taxon>
        <taxon>Cephalotaceae</taxon>
        <taxon>Cephalotus</taxon>
    </lineage>
</organism>
<dbReference type="Proteomes" id="UP000187406">
    <property type="component" value="Unassembled WGS sequence"/>
</dbReference>
<dbReference type="Gene3D" id="2.70.210.12">
    <property type="entry name" value="GTP1/OBG domain"/>
    <property type="match status" value="1"/>
</dbReference>
<dbReference type="PROSITE" id="PS51257">
    <property type="entry name" value="PROKAR_LIPOPROTEIN"/>
    <property type="match status" value="1"/>
</dbReference>
<dbReference type="OrthoDB" id="347018at2759"/>
<accession>A0A1Q3BLN5</accession>
<dbReference type="InParanoid" id="A0A1Q3BLN5"/>
<evidence type="ECO:0000313" key="3">
    <source>
        <dbReference type="Proteomes" id="UP000187406"/>
    </source>
</evidence>
<dbReference type="InterPro" id="IPR036726">
    <property type="entry name" value="GTP1_OBG_dom_sf"/>
</dbReference>
<evidence type="ECO:0000313" key="2">
    <source>
        <dbReference type="EMBL" id="GAV68937.1"/>
    </source>
</evidence>
<comment type="caution">
    <text evidence="2">The sequence shown here is derived from an EMBL/GenBank/DDBJ whole genome shotgun (WGS) entry which is preliminary data.</text>
</comment>
<name>A0A1Q3BLN5_CEPFO</name>